<dbReference type="AlphaFoldDB" id="A0A7H0FWV6"/>
<dbReference type="RefSeq" id="WP_187711963.1">
    <property type="nucleotide sequence ID" value="NZ_CP060820.1"/>
</dbReference>
<keyword evidence="1" id="KW-0732">Signal</keyword>
<evidence type="ECO:0000256" key="1">
    <source>
        <dbReference type="SAM" id="SignalP"/>
    </source>
</evidence>
<sequence length="145" mass="16123">MKSILFAAVIALALGAPVHAQEALPYTEGAVVEVTSVDIMDGEFDHYMEYLQTKYKPRMEAQKKAGIILDYGVYQNQTGKDEDADLYLVVFYPNMAALDGLRERVDPLMTKVSGESVSQANTAFAARGKMRNIMGNELLRELKLK</sequence>
<protein>
    <recommendedName>
        <fullName evidence="4">DUF1330 domain-containing protein</fullName>
    </recommendedName>
</protein>
<accession>A0A7H0FWV6</accession>
<reference evidence="2 3" key="1">
    <citation type="submission" date="2020-08" db="EMBL/GenBank/DDBJ databases">
        <title>Lysobacter sp. II4 sp. nov., isolated from soil.</title>
        <authorList>
            <person name="Woo C.Y."/>
            <person name="Kim J."/>
        </authorList>
    </citation>
    <scope>NUCLEOTIDE SEQUENCE [LARGE SCALE GENOMIC DNA]</scope>
    <source>
        <strain evidence="2 3">II4</strain>
    </source>
</reference>
<dbReference type="Proteomes" id="UP000516018">
    <property type="component" value="Chromosome"/>
</dbReference>
<proteinExistence type="predicted"/>
<keyword evidence="3" id="KW-1185">Reference proteome</keyword>
<evidence type="ECO:0000313" key="2">
    <source>
        <dbReference type="EMBL" id="QNP40522.1"/>
    </source>
</evidence>
<evidence type="ECO:0008006" key="4">
    <source>
        <dbReference type="Google" id="ProtNLM"/>
    </source>
</evidence>
<evidence type="ECO:0000313" key="3">
    <source>
        <dbReference type="Proteomes" id="UP000516018"/>
    </source>
</evidence>
<organism evidence="2 3">
    <name type="scientific">Agrilutibacter terrestris</name>
    <dbReference type="NCBI Taxonomy" id="2865112"/>
    <lineage>
        <taxon>Bacteria</taxon>
        <taxon>Pseudomonadati</taxon>
        <taxon>Pseudomonadota</taxon>
        <taxon>Gammaproteobacteria</taxon>
        <taxon>Lysobacterales</taxon>
        <taxon>Lysobacteraceae</taxon>
        <taxon>Agrilutibacter</taxon>
    </lineage>
</organism>
<gene>
    <name evidence="2" type="ORF">H8B22_13805</name>
</gene>
<feature type="chain" id="PRO_5028839416" description="DUF1330 domain-containing protein" evidence="1">
    <location>
        <begin position="21"/>
        <end position="145"/>
    </location>
</feature>
<dbReference type="EMBL" id="CP060820">
    <property type="protein sequence ID" value="QNP40522.1"/>
    <property type="molecule type" value="Genomic_DNA"/>
</dbReference>
<feature type="signal peptide" evidence="1">
    <location>
        <begin position="1"/>
        <end position="20"/>
    </location>
</feature>
<name>A0A7H0FWV6_9GAMM</name>
<dbReference type="KEGG" id="lsx:H8B22_13805"/>